<keyword evidence="4" id="KW-1185">Reference proteome</keyword>
<dbReference type="AlphaFoldDB" id="A0A084WLG2"/>
<feature type="region of interest" description="Disordered" evidence="1">
    <location>
        <begin position="51"/>
        <end position="76"/>
    </location>
</feature>
<gene>
    <name evidence="2" type="ORF">ZHAS_00019109</name>
</gene>
<name>A0A084WLG2_ANOSI</name>
<dbReference type="EnsemblMetazoa" id="ASIC019109-RA">
    <property type="protein sequence ID" value="ASIC019109-PA"/>
    <property type="gene ID" value="ASIC019109"/>
</dbReference>
<evidence type="ECO:0000313" key="2">
    <source>
        <dbReference type="EMBL" id="KFB51056.1"/>
    </source>
</evidence>
<feature type="compositionally biased region" description="Polar residues" evidence="1">
    <location>
        <begin position="56"/>
        <end position="68"/>
    </location>
</feature>
<accession>A0A084WLG2</accession>
<protein>
    <submittedName>
        <fullName evidence="2 3">Uncharacterized protein</fullName>
    </submittedName>
</protein>
<reference evidence="2 4" key="1">
    <citation type="journal article" date="2014" name="BMC Genomics">
        <title>Genome sequence of Anopheles sinensis provides insight into genetics basis of mosquito competence for malaria parasites.</title>
        <authorList>
            <person name="Zhou D."/>
            <person name="Zhang D."/>
            <person name="Ding G."/>
            <person name="Shi L."/>
            <person name="Hou Q."/>
            <person name="Ye Y."/>
            <person name="Xu Y."/>
            <person name="Zhou H."/>
            <person name="Xiong C."/>
            <person name="Li S."/>
            <person name="Yu J."/>
            <person name="Hong S."/>
            <person name="Yu X."/>
            <person name="Zou P."/>
            <person name="Chen C."/>
            <person name="Chang X."/>
            <person name="Wang W."/>
            <person name="Lv Y."/>
            <person name="Sun Y."/>
            <person name="Ma L."/>
            <person name="Shen B."/>
            <person name="Zhu C."/>
        </authorList>
    </citation>
    <scope>NUCLEOTIDE SEQUENCE [LARGE SCALE GENOMIC DNA]</scope>
</reference>
<proteinExistence type="predicted"/>
<dbReference type="EMBL" id="KE525350">
    <property type="protein sequence ID" value="KFB51056.1"/>
    <property type="molecule type" value="Genomic_DNA"/>
</dbReference>
<organism evidence="2">
    <name type="scientific">Anopheles sinensis</name>
    <name type="common">Mosquito</name>
    <dbReference type="NCBI Taxonomy" id="74873"/>
    <lineage>
        <taxon>Eukaryota</taxon>
        <taxon>Metazoa</taxon>
        <taxon>Ecdysozoa</taxon>
        <taxon>Arthropoda</taxon>
        <taxon>Hexapoda</taxon>
        <taxon>Insecta</taxon>
        <taxon>Pterygota</taxon>
        <taxon>Neoptera</taxon>
        <taxon>Endopterygota</taxon>
        <taxon>Diptera</taxon>
        <taxon>Nematocera</taxon>
        <taxon>Culicoidea</taxon>
        <taxon>Culicidae</taxon>
        <taxon>Anophelinae</taxon>
        <taxon>Anopheles</taxon>
    </lineage>
</organism>
<sequence>MSPAIQDGARTLWPRGGSGLSWQKPSFSDVTTAVMGVLELEPCQSSYRCQRPDLRSSFSPTDGDSSRSMLEIVANE</sequence>
<evidence type="ECO:0000256" key="1">
    <source>
        <dbReference type="SAM" id="MobiDB-lite"/>
    </source>
</evidence>
<reference evidence="3" key="2">
    <citation type="submission" date="2020-05" db="UniProtKB">
        <authorList>
            <consortium name="EnsemblMetazoa"/>
        </authorList>
    </citation>
    <scope>IDENTIFICATION</scope>
</reference>
<evidence type="ECO:0000313" key="4">
    <source>
        <dbReference type="Proteomes" id="UP000030765"/>
    </source>
</evidence>
<dbReference type="EMBL" id="ATLV01024237">
    <property type="status" value="NOT_ANNOTATED_CDS"/>
    <property type="molecule type" value="Genomic_DNA"/>
</dbReference>
<dbReference type="Proteomes" id="UP000030765">
    <property type="component" value="Unassembled WGS sequence"/>
</dbReference>
<evidence type="ECO:0000313" key="3">
    <source>
        <dbReference type="EnsemblMetazoa" id="ASIC019109-PA"/>
    </source>
</evidence>
<dbReference type="VEuPathDB" id="VectorBase:ASIC019109"/>